<protein>
    <submittedName>
        <fullName evidence="2">Uncharacterized protein</fullName>
    </submittedName>
</protein>
<dbReference type="EMBL" id="BKCJ010491342">
    <property type="protein sequence ID" value="GFA80514.1"/>
    <property type="molecule type" value="Genomic_DNA"/>
</dbReference>
<dbReference type="AlphaFoldDB" id="A0A699KBI6"/>
<accession>A0A699KBI6</accession>
<sequence>MDSEYHYYSDDDYDEENIAFDDTVERDNDEGYDDGLNDDDPKPQQMN</sequence>
<feature type="non-terminal residue" evidence="2">
    <location>
        <position position="47"/>
    </location>
</feature>
<reference evidence="2" key="1">
    <citation type="journal article" date="2019" name="Sci. Rep.">
        <title>Draft genome of Tanacetum cinerariifolium, the natural source of mosquito coil.</title>
        <authorList>
            <person name="Yamashiro T."/>
            <person name="Shiraishi A."/>
            <person name="Satake H."/>
            <person name="Nakayama K."/>
        </authorList>
    </citation>
    <scope>NUCLEOTIDE SEQUENCE</scope>
</reference>
<evidence type="ECO:0000313" key="2">
    <source>
        <dbReference type="EMBL" id="GFA80514.1"/>
    </source>
</evidence>
<name>A0A699KBI6_TANCI</name>
<evidence type="ECO:0000256" key="1">
    <source>
        <dbReference type="SAM" id="MobiDB-lite"/>
    </source>
</evidence>
<comment type="caution">
    <text evidence="2">The sequence shown here is derived from an EMBL/GenBank/DDBJ whole genome shotgun (WGS) entry which is preliminary data.</text>
</comment>
<feature type="compositionally biased region" description="Acidic residues" evidence="1">
    <location>
        <begin position="10"/>
        <end position="38"/>
    </location>
</feature>
<gene>
    <name evidence="2" type="ORF">Tci_652486</name>
</gene>
<proteinExistence type="predicted"/>
<feature type="region of interest" description="Disordered" evidence="1">
    <location>
        <begin position="1"/>
        <end position="47"/>
    </location>
</feature>
<organism evidence="2">
    <name type="scientific">Tanacetum cinerariifolium</name>
    <name type="common">Dalmatian daisy</name>
    <name type="synonym">Chrysanthemum cinerariifolium</name>
    <dbReference type="NCBI Taxonomy" id="118510"/>
    <lineage>
        <taxon>Eukaryota</taxon>
        <taxon>Viridiplantae</taxon>
        <taxon>Streptophyta</taxon>
        <taxon>Embryophyta</taxon>
        <taxon>Tracheophyta</taxon>
        <taxon>Spermatophyta</taxon>
        <taxon>Magnoliopsida</taxon>
        <taxon>eudicotyledons</taxon>
        <taxon>Gunneridae</taxon>
        <taxon>Pentapetalae</taxon>
        <taxon>asterids</taxon>
        <taxon>campanulids</taxon>
        <taxon>Asterales</taxon>
        <taxon>Asteraceae</taxon>
        <taxon>Asteroideae</taxon>
        <taxon>Anthemideae</taxon>
        <taxon>Anthemidinae</taxon>
        <taxon>Tanacetum</taxon>
    </lineage>
</organism>